<organism evidence="2 3">
    <name type="scientific">Anopheles albimanus</name>
    <name type="common">New world malaria mosquito</name>
    <dbReference type="NCBI Taxonomy" id="7167"/>
    <lineage>
        <taxon>Eukaryota</taxon>
        <taxon>Metazoa</taxon>
        <taxon>Ecdysozoa</taxon>
        <taxon>Arthropoda</taxon>
        <taxon>Hexapoda</taxon>
        <taxon>Insecta</taxon>
        <taxon>Pterygota</taxon>
        <taxon>Neoptera</taxon>
        <taxon>Endopterygota</taxon>
        <taxon>Diptera</taxon>
        <taxon>Nematocera</taxon>
        <taxon>Culicoidea</taxon>
        <taxon>Culicidae</taxon>
        <taxon>Anophelinae</taxon>
        <taxon>Anopheles</taxon>
    </lineage>
</organism>
<dbReference type="EnsemblMetazoa" id="AALB002025-RA">
    <property type="protein sequence ID" value="AALB002025-PA"/>
    <property type="gene ID" value="AALB002025"/>
</dbReference>
<dbReference type="AlphaFoldDB" id="A0A182F6C4"/>
<feature type="compositionally biased region" description="Polar residues" evidence="1">
    <location>
        <begin position="87"/>
        <end position="96"/>
    </location>
</feature>
<protein>
    <submittedName>
        <fullName evidence="2">Uncharacterized protein</fullName>
    </submittedName>
</protein>
<reference evidence="2" key="2">
    <citation type="submission" date="2022-08" db="UniProtKB">
        <authorList>
            <consortium name="EnsemblMetazoa"/>
        </authorList>
    </citation>
    <scope>IDENTIFICATION</scope>
    <source>
        <strain evidence="2">STECLA/ALBI9_A</strain>
    </source>
</reference>
<feature type="region of interest" description="Disordered" evidence="1">
    <location>
        <begin position="76"/>
        <end position="124"/>
    </location>
</feature>
<evidence type="ECO:0000313" key="2">
    <source>
        <dbReference type="EnsemblMetazoa" id="AALB002025-PA"/>
    </source>
</evidence>
<proteinExistence type="predicted"/>
<evidence type="ECO:0000313" key="3">
    <source>
        <dbReference type="Proteomes" id="UP000069272"/>
    </source>
</evidence>
<reference evidence="2 3" key="1">
    <citation type="journal article" date="2017" name="G3 (Bethesda)">
        <title>The Physical Genome Mapping of Anopheles albimanus Corrected Scaffold Misassemblies and Identified Interarm Rearrangements in Genus Anopheles.</title>
        <authorList>
            <person name="Artemov G.N."/>
            <person name="Peery A.N."/>
            <person name="Jiang X."/>
            <person name="Tu Z."/>
            <person name="Stegniy V.N."/>
            <person name="Sharakhova M.V."/>
            <person name="Sharakhov I.V."/>
        </authorList>
    </citation>
    <scope>NUCLEOTIDE SEQUENCE [LARGE SCALE GENOMIC DNA]</scope>
    <source>
        <strain evidence="2 3">ALBI9_A</strain>
    </source>
</reference>
<dbReference type="Proteomes" id="UP000069272">
    <property type="component" value="Chromosome 2L"/>
</dbReference>
<name>A0A182F6C4_ANOAL</name>
<sequence length="124" mass="14172">VIHLRPSSTRSNSTNVNNKLRIFVFVNRIKSWFIHSPISALPTSRNQLIDGRALNTRPEFILNLVIRTSCQQQISHEDNNELKSGTKRPSTSSVANKNVYKRVSEGSTLPQRGKLLALQHRERR</sequence>
<evidence type="ECO:0000256" key="1">
    <source>
        <dbReference type="SAM" id="MobiDB-lite"/>
    </source>
</evidence>
<keyword evidence="3" id="KW-1185">Reference proteome</keyword>
<accession>A0A182F6C4</accession>
<dbReference type="VEuPathDB" id="VectorBase:AALB002025"/>